<dbReference type="EnsemblPlants" id="OB03G46900.1">
    <property type="protein sequence ID" value="OB03G46900.1"/>
    <property type="gene ID" value="OB03G46900"/>
</dbReference>
<dbReference type="Gramene" id="OB03G46900.1">
    <property type="protein sequence ID" value="OB03G46900.1"/>
    <property type="gene ID" value="OB03G46900"/>
</dbReference>
<evidence type="ECO:0000313" key="1">
    <source>
        <dbReference type="EnsemblPlants" id="OB03G46900.1"/>
    </source>
</evidence>
<proteinExistence type="predicted"/>
<organism evidence="1">
    <name type="scientific">Oryza brachyantha</name>
    <name type="common">malo sina</name>
    <dbReference type="NCBI Taxonomy" id="4533"/>
    <lineage>
        <taxon>Eukaryota</taxon>
        <taxon>Viridiplantae</taxon>
        <taxon>Streptophyta</taxon>
        <taxon>Embryophyta</taxon>
        <taxon>Tracheophyta</taxon>
        <taxon>Spermatophyta</taxon>
        <taxon>Magnoliopsida</taxon>
        <taxon>Liliopsida</taxon>
        <taxon>Poales</taxon>
        <taxon>Poaceae</taxon>
        <taxon>BOP clade</taxon>
        <taxon>Oryzoideae</taxon>
        <taxon>Oryzeae</taxon>
        <taxon>Oryzinae</taxon>
        <taxon>Oryza</taxon>
    </lineage>
</organism>
<dbReference type="HOGENOM" id="CLU_3127520_0_0_1"/>
<protein>
    <submittedName>
        <fullName evidence="1">Uncharacterized protein</fullName>
    </submittedName>
</protein>
<reference evidence="1" key="2">
    <citation type="submission" date="2013-04" db="UniProtKB">
        <authorList>
            <consortium name="EnsemblPlants"/>
        </authorList>
    </citation>
    <scope>IDENTIFICATION</scope>
</reference>
<reference evidence="1" key="1">
    <citation type="journal article" date="2013" name="Nat. Commun.">
        <title>Whole-genome sequencing of Oryza brachyantha reveals mechanisms underlying Oryza genome evolution.</title>
        <authorList>
            <person name="Chen J."/>
            <person name="Huang Q."/>
            <person name="Gao D."/>
            <person name="Wang J."/>
            <person name="Lang Y."/>
            <person name="Liu T."/>
            <person name="Li B."/>
            <person name="Bai Z."/>
            <person name="Luis Goicoechea J."/>
            <person name="Liang C."/>
            <person name="Chen C."/>
            <person name="Zhang W."/>
            <person name="Sun S."/>
            <person name="Liao Y."/>
            <person name="Zhang X."/>
            <person name="Yang L."/>
            <person name="Song C."/>
            <person name="Wang M."/>
            <person name="Shi J."/>
            <person name="Liu G."/>
            <person name="Liu J."/>
            <person name="Zhou H."/>
            <person name="Zhou W."/>
            <person name="Yu Q."/>
            <person name="An N."/>
            <person name="Chen Y."/>
            <person name="Cai Q."/>
            <person name="Wang B."/>
            <person name="Liu B."/>
            <person name="Min J."/>
            <person name="Huang Y."/>
            <person name="Wu H."/>
            <person name="Li Z."/>
            <person name="Zhang Y."/>
            <person name="Yin Y."/>
            <person name="Song W."/>
            <person name="Jiang J."/>
            <person name="Jackson S.A."/>
            <person name="Wing R.A."/>
            <person name="Wang J."/>
            <person name="Chen M."/>
        </authorList>
    </citation>
    <scope>NUCLEOTIDE SEQUENCE [LARGE SCALE GENOMIC DNA]</scope>
    <source>
        <strain evidence="1">cv. IRGC 101232</strain>
    </source>
</reference>
<dbReference type="AlphaFoldDB" id="J3LUG4"/>
<keyword evidence="2" id="KW-1185">Reference proteome</keyword>
<evidence type="ECO:0000313" key="2">
    <source>
        <dbReference type="Proteomes" id="UP000006038"/>
    </source>
</evidence>
<name>J3LUG4_ORYBR</name>
<dbReference type="Proteomes" id="UP000006038">
    <property type="component" value="Chromosome 3"/>
</dbReference>
<sequence length="50" mass="5527">MAVASNRSCIVSGLIILDSVYNCNFSVDAERDKLTTLVISHHHLPVLLNF</sequence>
<accession>J3LUG4</accession>